<accession>A0A2C9VQF4</accession>
<dbReference type="EMBL" id="CM004392">
    <property type="protein sequence ID" value="OAY47180.1"/>
    <property type="molecule type" value="Genomic_DNA"/>
</dbReference>
<dbReference type="Gramene" id="Manes.06G058700.1.v8.1">
    <property type="protein sequence ID" value="Manes.06G058700.1.v8.1.CDS.1"/>
    <property type="gene ID" value="Manes.06G058700.v8.1"/>
</dbReference>
<comment type="caution">
    <text evidence="2">The sequence shown here is derived from an EMBL/GenBank/DDBJ whole genome shotgun (WGS) entry which is preliminary data.</text>
</comment>
<reference evidence="3" key="1">
    <citation type="journal article" date="2016" name="Nat. Biotechnol.">
        <title>Sequencing wild and cultivated cassava and related species reveals extensive interspecific hybridization and genetic diversity.</title>
        <authorList>
            <person name="Bredeson J.V."/>
            <person name="Lyons J.B."/>
            <person name="Prochnik S.E."/>
            <person name="Wu G.A."/>
            <person name="Ha C.M."/>
            <person name="Edsinger-Gonzales E."/>
            <person name="Grimwood J."/>
            <person name="Schmutz J."/>
            <person name="Rabbi I.Y."/>
            <person name="Egesi C."/>
            <person name="Nauluvula P."/>
            <person name="Lebot V."/>
            <person name="Ndunguru J."/>
            <person name="Mkamilo G."/>
            <person name="Bart R.S."/>
            <person name="Setter T.L."/>
            <person name="Gleadow R.M."/>
            <person name="Kulakow P."/>
            <person name="Ferguson M.E."/>
            <person name="Rounsley S."/>
            <person name="Rokhsar D.S."/>
        </authorList>
    </citation>
    <scope>NUCLEOTIDE SEQUENCE [LARGE SCALE GENOMIC DNA]</scope>
    <source>
        <strain evidence="3">cv. AM560-2</strain>
    </source>
</reference>
<proteinExistence type="predicted"/>
<dbReference type="OrthoDB" id="690172at2759"/>
<dbReference type="Proteomes" id="UP000091857">
    <property type="component" value="Chromosome 6"/>
</dbReference>
<dbReference type="AlphaFoldDB" id="A0A2C9VQF4"/>
<keyword evidence="1" id="KW-0812">Transmembrane</keyword>
<keyword evidence="1" id="KW-0472">Membrane</keyword>
<dbReference type="PANTHER" id="PTHR36381:SF1">
    <property type="entry name" value="ETHYLENE-REGULATED TRANSCRIPT 2 (ERT2)"/>
    <property type="match status" value="1"/>
</dbReference>
<dbReference type="STRING" id="3983.A0A2C9VQF4"/>
<gene>
    <name evidence="2" type="ORF">MANES_06G058700v8</name>
</gene>
<evidence type="ECO:0000313" key="2">
    <source>
        <dbReference type="EMBL" id="OAY47180.1"/>
    </source>
</evidence>
<keyword evidence="1" id="KW-1133">Transmembrane helix</keyword>
<dbReference type="PANTHER" id="PTHR36381">
    <property type="entry name" value="ETHYLENE-REGULATED TRANSCRIPT 2 (ERT2)"/>
    <property type="match status" value="1"/>
</dbReference>
<name>A0A2C9VQF4_MANES</name>
<organism evidence="2 3">
    <name type="scientific">Manihot esculenta</name>
    <name type="common">Cassava</name>
    <name type="synonym">Jatropha manihot</name>
    <dbReference type="NCBI Taxonomy" id="3983"/>
    <lineage>
        <taxon>Eukaryota</taxon>
        <taxon>Viridiplantae</taxon>
        <taxon>Streptophyta</taxon>
        <taxon>Embryophyta</taxon>
        <taxon>Tracheophyta</taxon>
        <taxon>Spermatophyta</taxon>
        <taxon>Magnoliopsida</taxon>
        <taxon>eudicotyledons</taxon>
        <taxon>Gunneridae</taxon>
        <taxon>Pentapetalae</taxon>
        <taxon>rosids</taxon>
        <taxon>fabids</taxon>
        <taxon>Malpighiales</taxon>
        <taxon>Euphorbiaceae</taxon>
        <taxon>Crotonoideae</taxon>
        <taxon>Manihoteae</taxon>
        <taxon>Manihot</taxon>
    </lineage>
</organism>
<protein>
    <submittedName>
        <fullName evidence="2">Uncharacterized protein</fullName>
    </submittedName>
</protein>
<sequence length="482" mass="55018">MPLPWKRAKVSRISRIVADLQPPKPNSMVVQTGFPTSLVDLFVKNRDRLKTPIKKKKKQHQHNQPREVEEFVVSDTTSLANAIEWPVEPVNIDKKCESPEKLEAKVKNVDRCEVLGGEYRNLDCNQGIKECGVVDYGNLESNRKEKRLLCSILKMFVVVVLALSTTRLAVGITMSASLLIFLEYEGRRLLCLLKTCMLALLSVFPRVVSLFRFKKDLWVSEKGTINVGEDDYASDSCDSTGSLESNIPLKDIQPMEPRIDMVGRVETNERVEYQTTNDLLYYDKRWDRVDGAAKAESDEGGQMICGKEHSQSCKLRRKFIKKLVPKKLRSVKRERKGNEREAEFRMRSDMSSCCWVEDKLWRSANTKEQSMLHQQNSGCKGKQTLMELLEEEKEEEQERFGTGRIEQFERRRSIPTQALQTKTEMIAVQERVDIVRGGNSGYLILFLVVLAGLIGGRMLALVATVASCSMLKLLGRRSRCEK</sequence>
<evidence type="ECO:0000256" key="1">
    <source>
        <dbReference type="SAM" id="Phobius"/>
    </source>
</evidence>
<dbReference type="OMA" id="ETHVENR"/>
<feature type="transmembrane region" description="Helical" evidence="1">
    <location>
        <begin position="152"/>
        <end position="181"/>
    </location>
</feature>
<evidence type="ECO:0000313" key="3">
    <source>
        <dbReference type="Proteomes" id="UP000091857"/>
    </source>
</evidence>
<feature type="transmembrane region" description="Helical" evidence="1">
    <location>
        <begin position="441"/>
        <end position="466"/>
    </location>
</feature>
<keyword evidence="3" id="KW-1185">Reference proteome</keyword>